<keyword evidence="5 7" id="KW-0472">Membrane</keyword>
<organism evidence="9 10">
    <name type="scientific">Knufia peltigerae</name>
    <dbReference type="NCBI Taxonomy" id="1002370"/>
    <lineage>
        <taxon>Eukaryota</taxon>
        <taxon>Fungi</taxon>
        <taxon>Dikarya</taxon>
        <taxon>Ascomycota</taxon>
        <taxon>Pezizomycotina</taxon>
        <taxon>Eurotiomycetes</taxon>
        <taxon>Chaetothyriomycetidae</taxon>
        <taxon>Chaetothyriales</taxon>
        <taxon>Trichomeriaceae</taxon>
        <taxon>Knufia</taxon>
    </lineage>
</organism>
<feature type="transmembrane region" description="Helical" evidence="7">
    <location>
        <begin position="207"/>
        <end position="228"/>
    </location>
</feature>
<dbReference type="PANTHER" id="PTHR43791:SF47">
    <property type="entry name" value="MAJOR FACILITATOR SUPERFAMILY (MFS) PROFILE DOMAIN-CONTAINING PROTEIN-RELATED"/>
    <property type="match status" value="1"/>
</dbReference>
<keyword evidence="3 7" id="KW-0812">Transmembrane</keyword>
<dbReference type="PANTHER" id="PTHR43791">
    <property type="entry name" value="PERMEASE-RELATED"/>
    <property type="match status" value="1"/>
</dbReference>
<evidence type="ECO:0000256" key="3">
    <source>
        <dbReference type="ARBA" id="ARBA00022692"/>
    </source>
</evidence>
<feature type="transmembrane region" description="Helical" evidence="7">
    <location>
        <begin position="342"/>
        <end position="364"/>
    </location>
</feature>
<dbReference type="Gene3D" id="1.20.1250.20">
    <property type="entry name" value="MFS general substrate transporter like domains"/>
    <property type="match status" value="2"/>
</dbReference>
<evidence type="ECO:0000256" key="6">
    <source>
        <dbReference type="SAM" id="MobiDB-lite"/>
    </source>
</evidence>
<name>A0AA39D0P2_9EURO</name>
<feature type="transmembrane region" description="Helical" evidence="7">
    <location>
        <begin position="376"/>
        <end position="396"/>
    </location>
</feature>
<dbReference type="InterPro" id="IPR036259">
    <property type="entry name" value="MFS_trans_sf"/>
</dbReference>
<feature type="region of interest" description="Disordered" evidence="6">
    <location>
        <begin position="1"/>
        <end position="33"/>
    </location>
</feature>
<feature type="transmembrane region" description="Helical" evidence="7">
    <location>
        <begin position="311"/>
        <end position="336"/>
    </location>
</feature>
<evidence type="ECO:0000313" key="9">
    <source>
        <dbReference type="EMBL" id="KAJ9640852.1"/>
    </source>
</evidence>
<feature type="transmembrane region" description="Helical" evidence="7">
    <location>
        <begin position="170"/>
        <end position="195"/>
    </location>
</feature>
<protein>
    <recommendedName>
        <fullName evidence="8">Major facilitator superfamily (MFS) profile domain-containing protein</fullName>
    </recommendedName>
</protein>
<dbReference type="EMBL" id="JAPDRN010000013">
    <property type="protein sequence ID" value="KAJ9640852.1"/>
    <property type="molecule type" value="Genomic_DNA"/>
</dbReference>
<feature type="transmembrane region" description="Helical" evidence="7">
    <location>
        <begin position="435"/>
        <end position="456"/>
    </location>
</feature>
<evidence type="ECO:0000256" key="2">
    <source>
        <dbReference type="ARBA" id="ARBA00022448"/>
    </source>
</evidence>
<evidence type="ECO:0000313" key="10">
    <source>
        <dbReference type="Proteomes" id="UP001172681"/>
    </source>
</evidence>
<dbReference type="GO" id="GO:0022857">
    <property type="term" value="F:transmembrane transporter activity"/>
    <property type="evidence" value="ECO:0007669"/>
    <property type="project" value="InterPro"/>
</dbReference>
<dbReference type="InterPro" id="IPR011701">
    <property type="entry name" value="MFS"/>
</dbReference>
<feature type="compositionally biased region" description="Basic and acidic residues" evidence="6">
    <location>
        <begin position="8"/>
        <end position="20"/>
    </location>
</feature>
<dbReference type="SUPFAM" id="SSF103473">
    <property type="entry name" value="MFS general substrate transporter"/>
    <property type="match status" value="1"/>
</dbReference>
<evidence type="ECO:0000256" key="7">
    <source>
        <dbReference type="SAM" id="Phobius"/>
    </source>
</evidence>
<reference evidence="9" key="1">
    <citation type="submission" date="2022-10" db="EMBL/GenBank/DDBJ databases">
        <title>Culturing micro-colonial fungi from biological soil crusts in the Mojave desert and describing Neophaeococcomyces mojavensis, and introducing the new genera and species Taxawa tesnikishii.</title>
        <authorList>
            <person name="Kurbessoian T."/>
            <person name="Stajich J.E."/>
        </authorList>
    </citation>
    <scope>NUCLEOTIDE SEQUENCE</scope>
    <source>
        <strain evidence="9">TK_35</strain>
    </source>
</reference>
<feature type="transmembrane region" description="Helical" evidence="7">
    <location>
        <begin position="144"/>
        <end position="164"/>
    </location>
</feature>
<comment type="subcellular location">
    <subcellularLocation>
        <location evidence="1">Membrane</location>
        <topology evidence="1">Multi-pass membrane protein</topology>
    </subcellularLocation>
</comment>
<feature type="transmembrane region" description="Helical" evidence="7">
    <location>
        <begin position="402"/>
        <end position="423"/>
    </location>
</feature>
<feature type="transmembrane region" description="Helical" evidence="7">
    <location>
        <begin position="240"/>
        <end position="260"/>
    </location>
</feature>
<gene>
    <name evidence="9" type="ORF">H2204_003141</name>
</gene>
<sequence>MAPELAIDTEKRPSSSHELEDSPDNESEIQVSPDEERRIVHKIDRRLILATGFMFAVSLMDRVNLGYAANAGMAKELKLTVGNRYVSPPPPSSFIPRFLGSTTYRACINTIAERQSTVAIAFFPTYVVFEWPGALLAKKIGPRYFLPASVLLWGVVMLCAGFVQTWGQLVAIRAIIGTLEAGLFPGSLFLLQSWYRRYDVHKRYATFYLISLVGGSLSGVLASGFMQMQGVGGYLGWRYIFIWEGVLTILVGFLGAYLIVDFPNKAKNSRSFLSPRELQIVVQMLEKDRGEVDNDKFNLREYLSAALDWKVWAMGMMFLSSTVVSYSISFFLPLILRNKMGYSILAANALSTPPYIFTAFYMYAQGWVADRYRFRAPHLVWNSLQSICGLCLLAWTKSAGSQYFGVFLVTAGCNASIPTVMAYQSNNIRGTWRRAFCSASLITMGGTGGIVGALVFRAKDAPQYLPGIYASIGFCILTIVLVAVLDLHFFRMNKKAERDGTPLQGLVGFRYTL</sequence>
<dbReference type="FunFam" id="1.20.1250.20:FF:000013">
    <property type="entry name" value="MFS general substrate transporter"/>
    <property type="match status" value="1"/>
</dbReference>
<evidence type="ECO:0000256" key="1">
    <source>
        <dbReference type="ARBA" id="ARBA00004141"/>
    </source>
</evidence>
<dbReference type="Proteomes" id="UP001172681">
    <property type="component" value="Unassembled WGS sequence"/>
</dbReference>
<keyword evidence="10" id="KW-1185">Reference proteome</keyword>
<comment type="caution">
    <text evidence="9">The sequence shown here is derived from an EMBL/GenBank/DDBJ whole genome shotgun (WGS) entry which is preliminary data.</text>
</comment>
<feature type="domain" description="Major facilitator superfamily (MFS) profile" evidence="8">
    <location>
        <begin position="47"/>
        <end position="495"/>
    </location>
</feature>
<evidence type="ECO:0000259" key="8">
    <source>
        <dbReference type="PROSITE" id="PS50850"/>
    </source>
</evidence>
<keyword evidence="2" id="KW-0813">Transport</keyword>
<feature type="transmembrane region" description="Helical" evidence="7">
    <location>
        <begin position="468"/>
        <end position="490"/>
    </location>
</feature>
<dbReference type="InterPro" id="IPR020846">
    <property type="entry name" value="MFS_dom"/>
</dbReference>
<proteinExistence type="predicted"/>
<dbReference type="Pfam" id="PF07690">
    <property type="entry name" value="MFS_1"/>
    <property type="match status" value="1"/>
</dbReference>
<dbReference type="PROSITE" id="PS50850">
    <property type="entry name" value="MFS"/>
    <property type="match status" value="1"/>
</dbReference>
<feature type="transmembrane region" description="Helical" evidence="7">
    <location>
        <begin position="118"/>
        <end position="137"/>
    </location>
</feature>
<keyword evidence="4 7" id="KW-1133">Transmembrane helix</keyword>
<evidence type="ECO:0000256" key="4">
    <source>
        <dbReference type="ARBA" id="ARBA00022989"/>
    </source>
</evidence>
<accession>A0AA39D0P2</accession>
<evidence type="ECO:0000256" key="5">
    <source>
        <dbReference type="ARBA" id="ARBA00023136"/>
    </source>
</evidence>
<dbReference type="AlphaFoldDB" id="A0AA39D0P2"/>
<dbReference type="GO" id="GO:0016020">
    <property type="term" value="C:membrane"/>
    <property type="evidence" value="ECO:0007669"/>
    <property type="project" value="UniProtKB-SubCell"/>
</dbReference>
<feature type="transmembrane region" description="Helical" evidence="7">
    <location>
        <begin position="47"/>
        <end position="69"/>
    </location>
</feature>